<evidence type="ECO:0000313" key="1">
    <source>
        <dbReference type="EMBL" id="WMV49908.1"/>
    </source>
</evidence>
<evidence type="ECO:0000313" key="2">
    <source>
        <dbReference type="Proteomes" id="UP001234989"/>
    </source>
</evidence>
<dbReference type="Proteomes" id="UP001234989">
    <property type="component" value="Chromosome 10"/>
</dbReference>
<organism evidence="1 2">
    <name type="scientific">Solanum verrucosum</name>
    <dbReference type="NCBI Taxonomy" id="315347"/>
    <lineage>
        <taxon>Eukaryota</taxon>
        <taxon>Viridiplantae</taxon>
        <taxon>Streptophyta</taxon>
        <taxon>Embryophyta</taxon>
        <taxon>Tracheophyta</taxon>
        <taxon>Spermatophyta</taxon>
        <taxon>Magnoliopsida</taxon>
        <taxon>eudicotyledons</taxon>
        <taxon>Gunneridae</taxon>
        <taxon>Pentapetalae</taxon>
        <taxon>asterids</taxon>
        <taxon>lamiids</taxon>
        <taxon>Solanales</taxon>
        <taxon>Solanaceae</taxon>
        <taxon>Solanoideae</taxon>
        <taxon>Solaneae</taxon>
        <taxon>Solanum</taxon>
    </lineage>
</organism>
<dbReference type="EMBL" id="CP133621">
    <property type="protein sequence ID" value="WMV49908.1"/>
    <property type="molecule type" value="Genomic_DNA"/>
</dbReference>
<sequence length="216" mass="24188">MTEVSDAVITGTILVCDRMAIVLFDPISTYSYVSVQFALGFNVACNILDAPIHVSTLVGELVIVTHVYHPCPILFIGFQTWEKVKVISPIRARKLEGQGCLAYLAYIQDVDVESPSIESILIVSEFKEVFPSDFPGMPLDRDIDFCIDLKPGTLPISIAPYCMAKVELRELKAQIQELFYKGFSRPSASAWVVPILFVKKRDGSMRMCIDYLLWAL</sequence>
<dbReference type="AlphaFoldDB" id="A0AAF0ZU58"/>
<name>A0AAF0ZU58_SOLVR</name>
<dbReference type="InterPro" id="IPR043502">
    <property type="entry name" value="DNA/RNA_pol_sf"/>
</dbReference>
<dbReference type="PANTHER" id="PTHR15503:SF45">
    <property type="entry name" value="RNA-DIRECTED DNA POLYMERASE HOMOLOG"/>
    <property type="match status" value="1"/>
</dbReference>
<reference evidence="1" key="1">
    <citation type="submission" date="2023-08" db="EMBL/GenBank/DDBJ databases">
        <title>A de novo genome assembly of Solanum verrucosum Schlechtendal, a Mexican diploid species geographically isolated from the other diploid A-genome species in potato relatives.</title>
        <authorList>
            <person name="Hosaka K."/>
        </authorList>
    </citation>
    <scope>NUCLEOTIDE SEQUENCE</scope>
    <source>
        <tissue evidence="1">Young leaves</tissue>
    </source>
</reference>
<dbReference type="PANTHER" id="PTHR15503">
    <property type="entry name" value="LDOC1 RELATED"/>
    <property type="match status" value="1"/>
</dbReference>
<accession>A0AAF0ZU58</accession>
<dbReference type="InterPro" id="IPR032567">
    <property type="entry name" value="RTL1-rel"/>
</dbReference>
<dbReference type="SUPFAM" id="SSF56672">
    <property type="entry name" value="DNA/RNA polymerases"/>
    <property type="match status" value="1"/>
</dbReference>
<dbReference type="Pfam" id="PF08284">
    <property type="entry name" value="RVP_2"/>
    <property type="match status" value="1"/>
</dbReference>
<protein>
    <recommendedName>
        <fullName evidence="3">DNA/RNA polymerases superfamily protein</fullName>
    </recommendedName>
</protein>
<dbReference type="Gene3D" id="3.10.10.10">
    <property type="entry name" value="HIV Type 1 Reverse Transcriptase, subunit A, domain 1"/>
    <property type="match status" value="1"/>
</dbReference>
<gene>
    <name evidence="1" type="ORF">MTR67_043293</name>
</gene>
<evidence type="ECO:0008006" key="3">
    <source>
        <dbReference type="Google" id="ProtNLM"/>
    </source>
</evidence>
<keyword evidence="2" id="KW-1185">Reference proteome</keyword>
<proteinExistence type="predicted"/>